<protein>
    <recommendedName>
        <fullName evidence="3">F-box domain-containing protein</fullName>
    </recommendedName>
</protein>
<dbReference type="EMBL" id="JASBNA010000005">
    <property type="protein sequence ID" value="KAK7691968.1"/>
    <property type="molecule type" value="Genomic_DNA"/>
</dbReference>
<keyword evidence="2" id="KW-1185">Reference proteome</keyword>
<dbReference type="Gene3D" id="1.20.1280.50">
    <property type="match status" value="1"/>
</dbReference>
<organism evidence="1 2">
    <name type="scientific">Cerrena zonata</name>
    <dbReference type="NCBI Taxonomy" id="2478898"/>
    <lineage>
        <taxon>Eukaryota</taxon>
        <taxon>Fungi</taxon>
        <taxon>Dikarya</taxon>
        <taxon>Basidiomycota</taxon>
        <taxon>Agaricomycotina</taxon>
        <taxon>Agaricomycetes</taxon>
        <taxon>Polyporales</taxon>
        <taxon>Cerrenaceae</taxon>
        <taxon>Cerrena</taxon>
    </lineage>
</organism>
<proteinExistence type="predicted"/>
<gene>
    <name evidence="1" type="ORF">QCA50_005373</name>
</gene>
<accession>A0AAW0GP02</accession>
<dbReference type="AlphaFoldDB" id="A0AAW0GP02"/>
<evidence type="ECO:0000313" key="2">
    <source>
        <dbReference type="Proteomes" id="UP001385951"/>
    </source>
</evidence>
<evidence type="ECO:0000313" key="1">
    <source>
        <dbReference type="EMBL" id="KAK7691968.1"/>
    </source>
</evidence>
<evidence type="ECO:0008006" key="3">
    <source>
        <dbReference type="Google" id="ProtNLM"/>
    </source>
</evidence>
<reference evidence="1 2" key="1">
    <citation type="submission" date="2022-09" db="EMBL/GenBank/DDBJ databases">
        <authorList>
            <person name="Palmer J.M."/>
        </authorList>
    </citation>
    <scope>NUCLEOTIDE SEQUENCE [LARGE SCALE GENOMIC DNA]</scope>
    <source>
        <strain evidence="1 2">DSM 7382</strain>
    </source>
</reference>
<comment type="caution">
    <text evidence="1">The sequence shown here is derived from an EMBL/GenBank/DDBJ whole genome shotgun (WGS) entry which is preliminary data.</text>
</comment>
<name>A0AAW0GP02_9APHY</name>
<dbReference type="Proteomes" id="UP001385951">
    <property type="component" value="Unassembled WGS sequence"/>
</dbReference>
<sequence length="513" mass="57561">MSHAPVETIEGSPELDKSLANVKLLPELLSIIIETYVFDFLHSYCVPGQSPALHPQNSWLRISHVCRYWRDVALATPTIWSHIPLIRLECVEEMLRRSKQAPLTVYVHSTTSLNESSSPMLKSIAKQSHRIRNIDTSLPSEFFTQLTSYAPTTPLDLQSVVASYKRLLGPPSSLPLEWIKNANLKHLSLKDFPVENINLLLMPSLTSLSLWLSKHECVPGDDLLEALQHMHSLRSLTLHNVVQDILTLPPYPNKRDLIRMPRLQSIATTSYTNGLAELSLLSAIDIPPHVDFSFVIHNAVYPETQEVIWSYIMDNLVKDVRLPFHSVFIYAYAGGNFLFTARSPSPAGSTRDSTLFQISLHFPVVSEAEKWLSRLCTSLPCSKVRNLSVGNFISFPVEAWDTSFKSMTHVESLEVTGLACTALPEALLLAAVKDSQISGSKPIFPNLRQLTVWLNPTAKGETVPSRVNGICDALQERKDRGYQLELLILRGHPPLVEEFNRLIPVVGKVAWDR</sequence>